<gene>
    <name evidence="3" type="ORF">QE417_003338</name>
</gene>
<feature type="transmembrane region" description="Helical" evidence="2">
    <location>
        <begin position="53"/>
        <end position="72"/>
    </location>
</feature>
<feature type="transmembrane region" description="Helical" evidence="2">
    <location>
        <begin position="134"/>
        <end position="152"/>
    </location>
</feature>
<proteinExistence type="predicted"/>
<keyword evidence="2" id="KW-1133">Transmembrane helix</keyword>
<dbReference type="RefSeq" id="WP_311951601.1">
    <property type="nucleotide sequence ID" value="NZ_JAVLVU010000001.1"/>
</dbReference>
<feature type="compositionally biased region" description="Polar residues" evidence="1">
    <location>
        <begin position="208"/>
        <end position="217"/>
    </location>
</feature>
<evidence type="ECO:0000313" key="3">
    <source>
        <dbReference type="EMBL" id="MDT3404266.1"/>
    </source>
</evidence>
<evidence type="ECO:0000256" key="1">
    <source>
        <dbReference type="SAM" id="MobiDB-lite"/>
    </source>
</evidence>
<dbReference type="Proteomes" id="UP001258315">
    <property type="component" value="Unassembled WGS sequence"/>
</dbReference>
<name>A0ABU3GWX2_9SPHI</name>
<keyword evidence="2" id="KW-0812">Transmembrane</keyword>
<evidence type="ECO:0000313" key="4">
    <source>
        <dbReference type="Proteomes" id="UP001258315"/>
    </source>
</evidence>
<reference evidence="4" key="1">
    <citation type="submission" date="2023-07" db="EMBL/GenBank/DDBJ databases">
        <title>Functional and genomic diversity of the sorghum phyllosphere microbiome.</title>
        <authorList>
            <person name="Shade A."/>
        </authorList>
    </citation>
    <scope>NUCLEOTIDE SEQUENCE [LARGE SCALE GENOMIC DNA]</scope>
    <source>
        <strain evidence="4">SORGH_AS_0422</strain>
    </source>
</reference>
<feature type="region of interest" description="Disordered" evidence="1">
    <location>
        <begin position="161"/>
        <end position="217"/>
    </location>
</feature>
<protein>
    <submittedName>
        <fullName evidence="3">Uncharacterized protein</fullName>
    </submittedName>
</protein>
<sequence length="217" mass="23918">MPFSDKQLEALDKIKEKSEDDYEKNLVYIAAGTLVLSMTFLDKIIKVDNASGVVFLILSWGLLALTLLGNLVSHQLSSAFHSECRLLYAACSVELPENASPDQVTIHNETEAKADARLDQCNRIMVQINWSTTISLFVGIAFLVTFCSINAWEASHKKQETLNNKNDMSKEIKPQTQNNDLSKGRTLSVPLKPATTQTGNSNNNGSSKPANNQSTNK</sequence>
<evidence type="ECO:0000256" key="2">
    <source>
        <dbReference type="SAM" id="Phobius"/>
    </source>
</evidence>
<accession>A0ABU3GWX2</accession>
<dbReference type="EMBL" id="JAVLVU010000001">
    <property type="protein sequence ID" value="MDT3404266.1"/>
    <property type="molecule type" value="Genomic_DNA"/>
</dbReference>
<keyword evidence="4" id="KW-1185">Reference proteome</keyword>
<organism evidence="3 4">
    <name type="scientific">Mucilaginibacter terrae</name>
    <dbReference type="NCBI Taxonomy" id="1955052"/>
    <lineage>
        <taxon>Bacteria</taxon>
        <taxon>Pseudomonadati</taxon>
        <taxon>Bacteroidota</taxon>
        <taxon>Sphingobacteriia</taxon>
        <taxon>Sphingobacteriales</taxon>
        <taxon>Sphingobacteriaceae</taxon>
        <taxon>Mucilaginibacter</taxon>
    </lineage>
</organism>
<comment type="caution">
    <text evidence="3">The sequence shown here is derived from an EMBL/GenBank/DDBJ whole genome shotgun (WGS) entry which is preliminary data.</text>
</comment>
<keyword evidence="2" id="KW-0472">Membrane</keyword>